<feature type="region of interest" description="Disordered" evidence="1">
    <location>
        <begin position="1152"/>
        <end position="1206"/>
    </location>
</feature>
<feature type="compositionally biased region" description="Basic residues" evidence="1">
    <location>
        <begin position="1589"/>
        <end position="1610"/>
    </location>
</feature>
<feature type="region of interest" description="Disordered" evidence="1">
    <location>
        <begin position="902"/>
        <end position="925"/>
    </location>
</feature>
<feature type="compositionally biased region" description="Polar residues" evidence="1">
    <location>
        <begin position="1470"/>
        <end position="1500"/>
    </location>
</feature>
<evidence type="ECO:0000313" key="2">
    <source>
        <dbReference type="EMBL" id="CAG6716805.1"/>
    </source>
</evidence>
<feature type="compositionally biased region" description="Polar residues" evidence="1">
    <location>
        <begin position="1300"/>
        <end position="1314"/>
    </location>
</feature>
<feature type="compositionally biased region" description="Basic residues" evidence="1">
    <location>
        <begin position="1335"/>
        <end position="1361"/>
    </location>
</feature>
<sequence length="1828" mass="203099">MELQLFELVTSDICKLVYGFLLELDMFPLAVQFLNSSSYLSEFAKVRKQNKMFICSVNGHTLEQWLEKAALVYSIEQYVEQKRIEFKLERKLFKSKNLLQKFDILLKHAQQLNKPSERSTQHKAQVFERPTPHKSQVFERQTPQKAQVFERATPHEVQVFDSREPQERVDTRTINEECHINDITNVDQEDTNVLKKLTKKDKKILVDVMEKADTVSELLAQKISEELNRKCTSHGSMSNINDLAHQVMENTASDQIFDELCAEMYEGGFLADLVQSEKVRQRISARKLGSPQKSISTPSTSKQLDTSLHTPEDLPPSQPPDGEPPSPQQHSPSELTMKSSPASQCTTEPQDSHMLDPGDPNTPMSLSTLDPNGCSMLEPQKVPHSPPMSPVPPSNSTMVEVNVEGSPKTYHVMRPMSVSSDVSSVMSSSSLDTSVSAYAAPPHSYGQGSTVSAISVCTTGTSSQGSVTSLSNKTLYLSPGKGQFILPTSTGLLTPVSNGFGQPVLGTQLFLLPITSPGPTVLHSPTLTPLSDTIQTPHQVMNPALTPVTGAQFQRYVKIKPKPCGKSKDPNKSGNHPIIVQVANQINTPIPMETNQNNGHHSEHNSINTTHQTNTFSNCNHANIPNETKNTFATSKCIPSEIDTKALAFSGSKSVECSPYKLDTFVSFKNSTSSIIQSENQKNQFSEFRGSSSDETLSKTNRTTGPTVDNNSETLETPCKVNVDSELNCNQPRETETTLESRNKTNADENESNNDEERGSTPAGSSVNTEQGTKHDGVMDQINQTEVKMPSIEQDVEQNTINKTKTNHVDPNDHDVSNETIHVSEANKTNASNEDQTECVAKDQRSEQAKDLSSKSLLDDSVKFIINEEPLDSVSVYESCSENNLVAEAAVIVIPPPDEIVSDGIENEQTAPSQVESPSEATASNQVVALEDKESQGRKSDFYLVTEPKHVYVVVNNHPPPINEAKEKASAKTALVKGKPSTSKKPNKVLEKSSPEKAKPTVKSNKQSPRLLKEMLSKVSESKEPSGTKVHNLSLDFLNCKVTPAVKVLSTPKRKSSSTPRRSHVRALKFETPLKPSVTKRKCNTSPKECKNQTPIIFERVEKPKNVSRNLCEDVEMKKHVEPVKQKQPWDVGLRNLIVTPKVPKPLHKIGKERKKSEKKTKIQVRSHQSKKKKGSLMKTIPEELNNSDNAKCSLDKENKQDSVAPVECDPVSNEGEGSILSLNVDDTPLKIADFQDDIHDNLKTPSKGLLFPSRNLTFTPIDNIIRNNIGESESLLKIIEDINMFKETPIKEALENLSDKSNTPSPCKTSLVNPETKIQDNSKLKEISPDITKSGKKKNTKKRKDSNKSAPKKCKINGKKKPNDPGDPSKPIESCDSSFETEITISQRTNRKQARKPVEMQQPLRRSLRTNSAINKENSRDPNDKDSMISISDDEHAFMERRKKKSSKEKSEEVPQETNTSIKEDIDKPTSSQYNGFNQNTSRLSDNSSVGENNCQLSNQSPALNLQNYFKSSNHETSTSETYRLRNEDLRISTFLDDCVSENQKALQNAKESSKKRVKNNKLENENDAVTCRKRKGTSDENVEKSKTSKRRKKSPRKLKINSKSTKHSSNKEISISTVEMNTLTILSTLASTRSKLDVCDMDETSLDNIMKTNQIPLNLSATSSDKENSSTIDVEVTTSCIDDKIDNDTVTPIVENTNVNDTVTLIVENTNPSENIIVNSVNNSKEISSDCNNTVNTSLENNQNINVNNKPCTEIVIDKVDDTLSDDEESKVFIYISHQDTKHVGDARSHTNQSDKARNFEVELVVGEDTKKLVSSELYNILDFKP</sequence>
<feature type="compositionally biased region" description="Pro residues" evidence="1">
    <location>
        <begin position="313"/>
        <end position="327"/>
    </location>
</feature>
<feature type="region of interest" description="Disordered" evidence="1">
    <location>
        <begin position="825"/>
        <end position="853"/>
    </location>
</feature>
<feature type="region of interest" description="Disordered" evidence="1">
    <location>
        <begin position="674"/>
        <end position="776"/>
    </location>
</feature>
<feature type="compositionally biased region" description="Polar residues" evidence="1">
    <location>
        <begin position="762"/>
        <end position="771"/>
    </location>
</feature>
<protein>
    <submittedName>
        <fullName evidence="2">Uncharacterized protein</fullName>
    </submittedName>
</protein>
<feature type="compositionally biased region" description="Basic and acidic residues" evidence="1">
    <location>
        <begin position="1418"/>
        <end position="1441"/>
    </location>
</feature>
<feature type="compositionally biased region" description="Basic residues" evidence="1">
    <location>
        <begin position="1152"/>
        <end position="1176"/>
    </location>
</feature>
<accession>A0A8D8V4V0</accession>
<feature type="compositionally biased region" description="Basic and acidic residues" evidence="1">
    <location>
        <begin position="1578"/>
        <end position="1588"/>
    </location>
</feature>
<feature type="compositionally biased region" description="Basic and acidic residues" evidence="1">
    <location>
        <begin position="1318"/>
        <end position="1329"/>
    </location>
</feature>
<feature type="compositionally biased region" description="Polar residues" evidence="1">
    <location>
        <begin position="907"/>
        <end position="925"/>
    </location>
</feature>
<feature type="region of interest" description="Disordered" evidence="1">
    <location>
        <begin position="1296"/>
        <end position="1500"/>
    </location>
</feature>
<feature type="compositionally biased region" description="Polar residues" evidence="1">
    <location>
        <begin position="825"/>
        <end position="834"/>
    </location>
</feature>
<dbReference type="EMBL" id="HBUF01355071">
    <property type="protein sequence ID" value="CAG6716805.1"/>
    <property type="molecule type" value="Transcribed_RNA"/>
</dbReference>
<reference evidence="2" key="1">
    <citation type="submission" date="2021-05" db="EMBL/GenBank/DDBJ databases">
        <authorList>
            <person name="Alioto T."/>
            <person name="Alioto T."/>
            <person name="Gomez Garrido J."/>
        </authorList>
    </citation>
    <scope>NUCLEOTIDE SEQUENCE</scope>
</reference>
<feature type="compositionally biased region" description="Polar residues" evidence="1">
    <location>
        <begin position="674"/>
        <end position="715"/>
    </location>
</feature>
<organism evidence="2">
    <name type="scientific">Cacopsylla melanoneura</name>
    <dbReference type="NCBI Taxonomy" id="428564"/>
    <lineage>
        <taxon>Eukaryota</taxon>
        <taxon>Metazoa</taxon>
        <taxon>Ecdysozoa</taxon>
        <taxon>Arthropoda</taxon>
        <taxon>Hexapoda</taxon>
        <taxon>Insecta</taxon>
        <taxon>Pterygota</taxon>
        <taxon>Neoptera</taxon>
        <taxon>Paraneoptera</taxon>
        <taxon>Hemiptera</taxon>
        <taxon>Sternorrhyncha</taxon>
        <taxon>Psylloidea</taxon>
        <taxon>Psyllidae</taxon>
        <taxon>Psyllinae</taxon>
        <taxon>Cacopsylla</taxon>
    </lineage>
</organism>
<evidence type="ECO:0000256" key="1">
    <source>
        <dbReference type="SAM" id="MobiDB-lite"/>
    </source>
</evidence>
<feature type="compositionally biased region" description="Basic and acidic residues" evidence="1">
    <location>
        <begin position="733"/>
        <end position="747"/>
    </location>
</feature>
<feature type="compositionally biased region" description="Polar residues" evidence="1">
    <location>
        <begin position="291"/>
        <end position="309"/>
    </location>
</feature>
<name>A0A8D8V4V0_9HEMI</name>
<feature type="compositionally biased region" description="Polar residues" evidence="1">
    <location>
        <begin position="1376"/>
        <end position="1389"/>
    </location>
</feature>
<feature type="region of interest" description="Disordered" evidence="1">
    <location>
        <begin position="958"/>
        <end position="1011"/>
    </location>
</feature>
<feature type="region of interest" description="Disordered" evidence="1">
    <location>
        <begin position="284"/>
        <end position="396"/>
    </location>
</feature>
<feature type="compositionally biased region" description="Basic and acidic residues" evidence="1">
    <location>
        <begin position="988"/>
        <end position="999"/>
    </location>
</feature>
<proteinExistence type="predicted"/>
<feature type="region of interest" description="Disordered" evidence="1">
    <location>
        <begin position="1548"/>
        <end position="1615"/>
    </location>
</feature>
<feature type="compositionally biased region" description="Basic and acidic residues" evidence="1">
    <location>
        <begin position="840"/>
        <end position="853"/>
    </location>
</feature>
<feature type="compositionally biased region" description="Polar residues" evidence="1">
    <location>
        <begin position="334"/>
        <end position="349"/>
    </location>
</feature>
<feature type="compositionally biased region" description="Pro residues" evidence="1">
    <location>
        <begin position="384"/>
        <end position="393"/>
    </location>
</feature>